<gene>
    <name evidence="4" type="ORF">METBISCDRAFT_20065</name>
</gene>
<feature type="domain" description="Tyrosine specific protein phosphatases" evidence="2">
    <location>
        <begin position="115"/>
        <end position="172"/>
    </location>
</feature>
<keyword evidence="1" id="KW-0378">Hydrolase</keyword>
<dbReference type="InterPro" id="IPR057023">
    <property type="entry name" value="PTP-SAK"/>
</dbReference>
<dbReference type="GO" id="GO:0005886">
    <property type="term" value="C:plasma membrane"/>
    <property type="evidence" value="ECO:0007669"/>
    <property type="project" value="TreeGrafter"/>
</dbReference>
<evidence type="ECO:0000313" key="5">
    <source>
        <dbReference type="Proteomes" id="UP000268321"/>
    </source>
</evidence>
<sequence length="371" mass="41428">MNVQSLVRAVASLPKQMFQAKDGWLDLSYITAHVIVAAGPTDGLLSSLFRSPLARLVAHLDSNYTDDDGRHWHVWNLRAEPQGYVLDASHEGAFSHRPLPDHLPPGLAYLDRVVSEILDYLRADPRNVTLIHCKEGKGRLGTICCALLMYEARRRGTVMLVEDAIQTFTCRRMRRFYGAGVSTQCQVRYLRYYDALLRMAPSVRRRYDALLHAASAASMGGARTCITKLVVVHPHPLLALHRVRLSTYVDTTGGLAEKELTEHRACIADTMVSAMEIALNIDSLPALKDLKVQFDGPFSLAYTWFNLYFESELPRTRGGFEGLSGHIKLPWACFDGFWGIPGATLAILFEQVEVHWVWGLETHPSGVLLGA</sequence>
<reference evidence="5" key="1">
    <citation type="journal article" date="2018" name="Nat. Microbiol.">
        <title>Leveraging single-cell genomics to expand the fungal tree of life.</title>
        <authorList>
            <person name="Ahrendt S.R."/>
            <person name="Quandt C.A."/>
            <person name="Ciobanu D."/>
            <person name="Clum A."/>
            <person name="Salamov A."/>
            <person name="Andreopoulos B."/>
            <person name="Cheng J.F."/>
            <person name="Woyke T."/>
            <person name="Pelin A."/>
            <person name="Henrissat B."/>
            <person name="Reynolds N.K."/>
            <person name="Benny G.L."/>
            <person name="Smith M.E."/>
            <person name="James T.Y."/>
            <person name="Grigoriev I.V."/>
        </authorList>
    </citation>
    <scope>NUCLEOTIDE SEQUENCE [LARGE SCALE GENOMIC DNA]</scope>
    <source>
        <strain evidence="5">Baker2002</strain>
    </source>
</reference>
<dbReference type="GO" id="GO:0005634">
    <property type="term" value="C:nucleus"/>
    <property type="evidence" value="ECO:0007669"/>
    <property type="project" value="TreeGrafter"/>
</dbReference>
<keyword evidence="5" id="KW-1185">Reference proteome</keyword>
<dbReference type="Gene3D" id="3.90.190.10">
    <property type="entry name" value="Protein tyrosine phosphatase superfamily"/>
    <property type="match status" value="1"/>
</dbReference>
<dbReference type="PANTHER" id="PTHR12305">
    <property type="entry name" value="PHOSPHATASE WITH HOMOLOGY TO TENSIN"/>
    <property type="match status" value="1"/>
</dbReference>
<dbReference type="GO" id="GO:0005829">
    <property type="term" value="C:cytosol"/>
    <property type="evidence" value="ECO:0007669"/>
    <property type="project" value="TreeGrafter"/>
</dbReference>
<dbReference type="AlphaFoldDB" id="A0A4P9Z857"/>
<dbReference type="EMBL" id="ML004560">
    <property type="protein sequence ID" value="RKP28846.1"/>
    <property type="molecule type" value="Genomic_DNA"/>
</dbReference>
<dbReference type="PANTHER" id="PTHR12305:SF81">
    <property type="entry name" value="PHOSPHATIDYLINOSITOL 3,4,5-TRISPHOSPHATE 3-PHOSPHATASE AND DUAL-SPECIFICITY PROTEIN PHOSPHATASE PTEN"/>
    <property type="match status" value="1"/>
</dbReference>
<evidence type="ECO:0000313" key="4">
    <source>
        <dbReference type="EMBL" id="RKP28846.1"/>
    </source>
</evidence>
<feature type="domain" description="Phosphatase tensin-type" evidence="3">
    <location>
        <begin position="16"/>
        <end position="200"/>
    </location>
</feature>
<dbReference type="InterPro" id="IPR029021">
    <property type="entry name" value="Prot-tyrosine_phosphatase-like"/>
</dbReference>
<organism evidence="4 5">
    <name type="scientific">Metschnikowia bicuspidata</name>
    <dbReference type="NCBI Taxonomy" id="27322"/>
    <lineage>
        <taxon>Eukaryota</taxon>
        <taxon>Fungi</taxon>
        <taxon>Dikarya</taxon>
        <taxon>Ascomycota</taxon>
        <taxon>Saccharomycotina</taxon>
        <taxon>Pichiomycetes</taxon>
        <taxon>Metschnikowiaceae</taxon>
        <taxon>Metschnikowia</taxon>
    </lineage>
</organism>
<dbReference type="GO" id="GO:0004725">
    <property type="term" value="F:protein tyrosine phosphatase activity"/>
    <property type="evidence" value="ECO:0007669"/>
    <property type="project" value="TreeGrafter"/>
</dbReference>
<dbReference type="GO" id="GO:0043491">
    <property type="term" value="P:phosphatidylinositol 3-kinase/protein kinase B signal transduction"/>
    <property type="evidence" value="ECO:0007669"/>
    <property type="project" value="TreeGrafter"/>
</dbReference>
<dbReference type="SUPFAM" id="SSF52799">
    <property type="entry name" value="(Phosphotyrosine protein) phosphatases II"/>
    <property type="match status" value="1"/>
</dbReference>
<evidence type="ECO:0000259" key="3">
    <source>
        <dbReference type="PROSITE" id="PS51181"/>
    </source>
</evidence>
<evidence type="ECO:0000256" key="1">
    <source>
        <dbReference type="ARBA" id="ARBA00022801"/>
    </source>
</evidence>
<dbReference type="GO" id="GO:0046856">
    <property type="term" value="P:phosphatidylinositol dephosphorylation"/>
    <property type="evidence" value="ECO:0007669"/>
    <property type="project" value="TreeGrafter"/>
</dbReference>
<dbReference type="CDD" id="cd14497">
    <property type="entry name" value="PTP_PTEN-like"/>
    <property type="match status" value="1"/>
</dbReference>
<proteinExistence type="predicted"/>
<dbReference type="PROSITE" id="PS51181">
    <property type="entry name" value="PPASE_TENSIN"/>
    <property type="match status" value="1"/>
</dbReference>
<dbReference type="InterPro" id="IPR000387">
    <property type="entry name" value="Tyr_Pase_dom"/>
</dbReference>
<protein>
    <submittedName>
        <fullName evidence="4">Phosphatases II</fullName>
    </submittedName>
</protein>
<evidence type="ECO:0000259" key="2">
    <source>
        <dbReference type="PROSITE" id="PS50056"/>
    </source>
</evidence>
<dbReference type="GO" id="GO:0051896">
    <property type="term" value="P:regulation of phosphatidylinositol 3-kinase/protein kinase B signal transduction"/>
    <property type="evidence" value="ECO:0007669"/>
    <property type="project" value="TreeGrafter"/>
</dbReference>
<name>A0A4P9Z857_9ASCO</name>
<dbReference type="InterPro" id="IPR051281">
    <property type="entry name" value="Dual-spec_lipid-protein_phosph"/>
</dbReference>
<dbReference type="PROSITE" id="PS50056">
    <property type="entry name" value="TYR_PHOSPHATASE_2"/>
    <property type="match status" value="1"/>
</dbReference>
<dbReference type="Pfam" id="PF22784">
    <property type="entry name" value="PTP-SAK"/>
    <property type="match status" value="1"/>
</dbReference>
<dbReference type="InterPro" id="IPR029023">
    <property type="entry name" value="Tensin_phosphatase"/>
</dbReference>
<dbReference type="GO" id="GO:0042995">
    <property type="term" value="C:cell projection"/>
    <property type="evidence" value="ECO:0007669"/>
    <property type="project" value="TreeGrafter"/>
</dbReference>
<accession>A0A4P9Z857</accession>
<dbReference type="Proteomes" id="UP000268321">
    <property type="component" value="Unassembled WGS sequence"/>
</dbReference>
<dbReference type="OrthoDB" id="16692at2759"/>
<dbReference type="GO" id="GO:0016314">
    <property type="term" value="F:phosphatidylinositol-3,4,5-trisphosphate 3-phosphatase activity"/>
    <property type="evidence" value="ECO:0007669"/>
    <property type="project" value="TreeGrafter"/>
</dbReference>